<gene>
    <name evidence="2" type="ORF">SAMN04488526_3558</name>
</gene>
<dbReference type="STRING" id="188906.SAMN04488526_3558"/>
<dbReference type="CDD" id="cd18692">
    <property type="entry name" value="PIN_VapC-like"/>
    <property type="match status" value="1"/>
</dbReference>
<dbReference type="Gene3D" id="3.40.50.1010">
    <property type="entry name" value="5'-nuclease"/>
    <property type="match status" value="1"/>
</dbReference>
<dbReference type="EMBL" id="FNZQ01000010">
    <property type="protein sequence ID" value="SEL79708.1"/>
    <property type="molecule type" value="Genomic_DNA"/>
</dbReference>
<feature type="domain" description="PIN" evidence="1">
    <location>
        <begin position="9"/>
        <end position="119"/>
    </location>
</feature>
<proteinExistence type="predicted"/>
<dbReference type="Pfam" id="PF01850">
    <property type="entry name" value="PIN"/>
    <property type="match status" value="1"/>
</dbReference>
<evidence type="ECO:0000313" key="3">
    <source>
        <dbReference type="Proteomes" id="UP000199283"/>
    </source>
</evidence>
<protein>
    <submittedName>
        <fullName evidence="2">Predicted nucleic acid-binding protein, contains PIN domain</fullName>
    </submittedName>
</protein>
<dbReference type="InterPro" id="IPR002716">
    <property type="entry name" value="PIN_dom"/>
</dbReference>
<name>A0A1H7T4P8_9RHOB</name>
<organism evidence="2 3">
    <name type="scientific">Jannaschia helgolandensis</name>
    <dbReference type="NCBI Taxonomy" id="188906"/>
    <lineage>
        <taxon>Bacteria</taxon>
        <taxon>Pseudomonadati</taxon>
        <taxon>Pseudomonadota</taxon>
        <taxon>Alphaproteobacteria</taxon>
        <taxon>Rhodobacterales</taxon>
        <taxon>Roseobacteraceae</taxon>
        <taxon>Jannaschia</taxon>
    </lineage>
</organism>
<dbReference type="InterPro" id="IPR029060">
    <property type="entry name" value="PIN-like_dom_sf"/>
</dbReference>
<sequence length="139" mass="14468">MPGVAERPCIDSNILVYAVAGHGTKRAVALDVVGRGGVISVQALGETAHVLRRKAGLSLDEIGTALAILRALLDVVPLTVATHDAALRIAAITGYSVWDATMLAAAMEAGCDVLISEDMQHGRKIDGLTIENPFADIPT</sequence>
<dbReference type="SUPFAM" id="SSF88723">
    <property type="entry name" value="PIN domain-like"/>
    <property type="match status" value="1"/>
</dbReference>
<evidence type="ECO:0000313" key="2">
    <source>
        <dbReference type="EMBL" id="SEL79708.1"/>
    </source>
</evidence>
<reference evidence="2 3" key="1">
    <citation type="submission" date="2016-10" db="EMBL/GenBank/DDBJ databases">
        <authorList>
            <person name="de Groot N.N."/>
        </authorList>
    </citation>
    <scope>NUCLEOTIDE SEQUENCE [LARGE SCALE GENOMIC DNA]</scope>
    <source>
        <strain evidence="2 3">DSM 14858</strain>
    </source>
</reference>
<evidence type="ECO:0000259" key="1">
    <source>
        <dbReference type="Pfam" id="PF01850"/>
    </source>
</evidence>
<accession>A0A1H7T4P8</accession>
<dbReference type="AlphaFoldDB" id="A0A1H7T4P8"/>
<dbReference type="OrthoDB" id="163436at2"/>
<keyword evidence="3" id="KW-1185">Reference proteome</keyword>
<dbReference type="Proteomes" id="UP000199283">
    <property type="component" value="Unassembled WGS sequence"/>
</dbReference>